<dbReference type="Proteomes" id="UP000247459">
    <property type="component" value="Unassembled WGS sequence"/>
</dbReference>
<proteinExistence type="predicted"/>
<comment type="caution">
    <text evidence="1">The sequence shown here is derived from an EMBL/GenBank/DDBJ whole genome shotgun (WGS) entry which is preliminary data.</text>
</comment>
<protein>
    <submittedName>
        <fullName evidence="1">Uncharacterized protein</fullName>
    </submittedName>
</protein>
<organism evidence="1 2">
    <name type="scientific">Paenibacillus illinoisensis</name>
    <dbReference type="NCBI Taxonomy" id="59845"/>
    <lineage>
        <taxon>Bacteria</taxon>
        <taxon>Bacillati</taxon>
        <taxon>Bacillota</taxon>
        <taxon>Bacilli</taxon>
        <taxon>Bacillales</taxon>
        <taxon>Paenibacillaceae</taxon>
        <taxon>Paenibacillus</taxon>
    </lineage>
</organism>
<dbReference type="AlphaFoldDB" id="A0A2W0CSW6"/>
<name>A0A2W0CSW6_9BACL</name>
<dbReference type="EMBL" id="PRLG01000029">
    <property type="protein sequence ID" value="PYY26801.1"/>
    <property type="molecule type" value="Genomic_DNA"/>
</dbReference>
<sequence>MFHTKKVFLKFEFTRESIHFRQHHVKLIQFINSERIFNVLNSYNQTCRIKHHSNHIKTNL</sequence>
<gene>
    <name evidence="1" type="ORF">PIL02S_06216</name>
</gene>
<reference evidence="1 2" key="1">
    <citation type="submission" date="2018-01" db="EMBL/GenBank/DDBJ databases">
        <title>Genome sequence of the PGP bacterium Paenibacillus illinoisensis E3.</title>
        <authorList>
            <person name="Rolli E."/>
            <person name="Marasco R."/>
            <person name="Bessem C."/>
            <person name="Michoud G."/>
            <person name="Gaiarsa S."/>
            <person name="Borin S."/>
            <person name="Daffonchio D."/>
        </authorList>
    </citation>
    <scope>NUCLEOTIDE SEQUENCE [LARGE SCALE GENOMIC DNA]</scope>
    <source>
        <strain evidence="1 2">E3</strain>
    </source>
</reference>
<evidence type="ECO:0000313" key="2">
    <source>
        <dbReference type="Proteomes" id="UP000247459"/>
    </source>
</evidence>
<accession>A0A2W0CSW6</accession>
<evidence type="ECO:0000313" key="1">
    <source>
        <dbReference type="EMBL" id="PYY26801.1"/>
    </source>
</evidence>